<evidence type="ECO:0000259" key="1">
    <source>
        <dbReference type="Pfam" id="PF12697"/>
    </source>
</evidence>
<dbReference type="Proteomes" id="UP001056291">
    <property type="component" value="Chromosome"/>
</dbReference>
<dbReference type="InterPro" id="IPR015946">
    <property type="entry name" value="KH_dom-like_a/b"/>
</dbReference>
<keyword evidence="2" id="KW-0378">Hydrolase</keyword>
<dbReference type="Pfam" id="PF02566">
    <property type="entry name" value="OsmC"/>
    <property type="match status" value="1"/>
</dbReference>
<dbReference type="InterPro" id="IPR003718">
    <property type="entry name" value="OsmC/Ohr_fam"/>
</dbReference>
<sequence length="406" mass="43889">MRSEKITFQGSDGMLAARLDLPIGTPKTFALFAHCFTCSKDIFAASRVAAALTDRGVATLRFDFTGLGQSDGEFENTNFSSNITDLLKAAEFLDREYQAPSILIGHSLGGAAILAAAAQVKSAEAVVTIGAPFDPAHVGHHFLDSQAEIEQKGEAAVTIGGRPFKVKKQFIEDLHGQEQVERLKSLHKPLLIFHAPLDQTVGINNAGNIFTSAKHPKSFISLDGADHLLSKRSDAIYVADVIGSWAERYIDALKPVKATTKLKSDEISTVVAEAGPGKFVQHIDSSGHQLVADEPFSVGGSNTGPTPYDLLVSGLGACTSMTIRMYANRKKWPLENVAVKLRHNKIHAEDCAQCETSSGKIDAIEREIELKGELSDEQRARLLEIADLCPVHKTLHSEVVIKSILI</sequence>
<reference evidence="2" key="1">
    <citation type="submission" date="2022-06" db="EMBL/GenBank/DDBJ databases">
        <title>Sneathiella actinostolidae sp. nov., isolated from a sea anemonein the Western Pacific Ocean.</title>
        <authorList>
            <person name="Wei M.J."/>
        </authorList>
    </citation>
    <scope>NUCLEOTIDE SEQUENCE</scope>
    <source>
        <strain evidence="2">PHK-P5</strain>
    </source>
</reference>
<dbReference type="SUPFAM" id="SSF53474">
    <property type="entry name" value="alpha/beta-Hydrolases"/>
    <property type="match status" value="1"/>
</dbReference>
<name>A0ABY4W7I1_9PROT</name>
<dbReference type="EMBL" id="CP098747">
    <property type="protein sequence ID" value="USG63141.1"/>
    <property type="molecule type" value="Genomic_DNA"/>
</dbReference>
<accession>A0ABY4W7I1</accession>
<keyword evidence="3" id="KW-1185">Reference proteome</keyword>
<dbReference type="Pfam" id="PF12697">
    <property type="entry name" value="Abhydrolase_6"/>
    <property type="match status" value="1"/>
</dbReference>
<evidence type="ECO:0000313" key="3">
    <source>
        <dbReference type="Proteomes" id="UP001056291"/>
    </source>
</evidence>
<gene>
    <name evidence="2" type="ORF">NBZ79_09150</name>
</gene>
<dbReference type="Gene3D" id="3.30.300.20">
    <property type="match status" value="1"/>
</dbReference>
<dbReference type="PANTHER" id="PTHR39624">
    <property type="entry name" value="PROTEIN INVOLVED IN RIMO-MEDIATED BETA-METHYLTHIOLATION OF RIBOSOMAL PROTEIN S12 YCAO"/>
    <property type="match status" value="1"/>
</dbReference>
<dbReference type="InterPro" id="IPR036102">
    <property type="entry name" value="OsmC/Ohrsf"/>
</dbReference>
<dbReference type="RefSeq" id="WP_251937749.1">
    <property type="nucleotide sequence ID" value="NZ_CP098747.1"/>
</dbReference>
<dbReference type="PANTHER" id="PTHR39624:SF2">
    <property type="entry name" value="OSMC-LIKE PROTEIN"/>
    <property type="match status" value="1"/>
</dbReference>
<dbReference type="SUPFAM" id="SSF82784">
    <property type="entry name" value="OsmC-like"/>
    <property type="match status" value="1"/>
</dbReference>
<protein>
    <submittedName>
        <fullName evidence="2">Alpha/beta fold hydrolase</fullName>
    </submittedName>
</protein>
<dbReference type="Gene3D" id="3.40.50.1820">
    <property type="entry name" value="alpha/beta hydrolase"/>
    <property type="match status" value="1"/>
</dbReference>
<dbReference type="InterPro" id="IPR029058">
    <property type="entry name" value="AB_hydrolase_fold"/>
</dbReference>
<feature type="domain" description="AB hydrolase-1" evidence="1">
    <location>
        <begin position="31"/>
        <end position="139"/>
    </location>
</feature>
<organism evidence="2 3">
    <name type="scientific">Sneathiella marina</name>
    <dbReference type="NCBI Taxonomy" id="2950108"/>
    <lineage>
        <taxon>Bacteria</taxon>
        <taxon>Pseudomonadati</taxon>
        <taxon>Pseudomonadota</taxon>
        <taxon>Alphaproteobacteria</taxon>
        <taxon>Sneathiellales</taxon>
        <taxon>Sneathiellaceae</taxon>
        <taxon>Sneathiella</taxon>
    </lineage>
</organism>
<evidence type="ECO:0000313" key="2">
    <source>
        <dbReference type="EMBL" id="USG63141.1"/>
    </source>
</evidence>
<dbReference type="InterPro" id="IPR000073">
    <property type="entry name" value="AB_hydrolase_1"/>
</dbReference>
<proteinExistence type="predicted"/>
<dbReference type="GO" id="GO:0016787">
    <property type="term" value="F:hydrolase activity"/>
    <property type="evidence" value="ECO:0007669"/>
    <property type="project" value="UniProtKB-KW"/>
</dbReference>